<proteinExistence type="predicted"/>
<dbReference type="OrthoDB" id="2632491at2"/>
<sequence length="71" mass="8334">MKKRFTNKIFLLAFVGFLWQILQPILKHYEIEISQELFRQFVDLVCYGVIGFGIYQSFEEPSEPPTSESGE</sequence>
<dbReference type="EMBL" id="FOBW01000002">
    <property type="protein sequence ID" value="SEM34593.1"/>
    <property type="molecule type" value="Genomic_DNA"/>
</dbReference>
<keyword evidence="2" id="KW-1185">Reference proteome</keyword>
<name>A0A1H7XLR6_9BACI</name>
<dbReference type="Proteomes" id="UP000198553">
    <property type="component" value="Unassembled WGS sequence"/>
</dbReference>
<reference evidence="2" key="1">
    <citation type="submission" date="2016-10" db="EMBL/GenBank/DDBJ databases">
        <authorList>
            <person name="Varghese N."/>
            <person name="Submissions S."/>
        </authorList>
    </citation>
    <scope>NUCLEOTIDE SEQUENCE [LARGE SCALE GENOMIC DNA]</scope>
    <source>
        <strain evidence="2">B48,IBRC-M 10115,DSM 25386,CECT 8001</strain>
    </source>
</reference>
<dbReference type="STRING" id="930146.SAMN05192533_102263"/>
<evidence type="ECO:0000313" key="1">
    <source>
        <dbReference type="EMBL" id="SEM34593.1"/>
    </source>
</evidence>
<protein>
    <submittedName>
        <fullName evidence="1">Uncharacterized protein</fullName>
    </submittedName>
</protein>
<gene>
    <name evidence="1" type="ORF">SAMN05192533_102263</name>
</gene>
<accession>A0A1H7XLR6</accession>
<organism evidence="1 2">
    <name type="scientific">Mesobacillus persicus</name>
    <dbReference type="NCBI Taxonomy" id="930146"/>
    <lineage>
        <taxon>Bacteria</taxon>
        <taxon>Bacillati</taxon>
        <taxon>Bacillota</taxon>
        <taxon>Bacilli</taxon>
        <taxon>Bacillales</taxon>
        <taxon>Bacillaceae</taxon>
        <taxon>Mesobacillus</taxon>
    </lineage>
</organism>
<evidence type="ECO:0000313" key="2">
    <source>
        <dbReference type="Proteomes" id="UP000198553"/>
    </source>
</evidence>
<dbReference type="RefSeq" id="WP_090741363.1">
    <property type="nucleotide sequence ID" value="NZ_FOBW01000002.1"/>
</dbReference>
<dbReference type="AlphaFoldDB" id="A0A1H7XLR6"/>